<evidence type="ECO:0000259" key="1">
    <source>
        <dbReference type="PROSITE" id="PS50995"/>
    </source>
</evidence>
<dbReference type="PROSITE" id="PS50995">
    <property type="entry name" value="HTH_MARR_2"/>
    <property type="match status" value="1"/>
</dbReference>
<evidence type="ECO:0000313" key="3">
    <source>
        <dbReference type="Proteomes" id="UP000064939"/>
    </source>
</evidence>
<protein>
    <submittedName>
        <fullName evidence="2">MarR family transcriptional regulator</fullName>
    </submittedName>
</protein>
<dbReference type="KEGG" id="aei:AOY20_07265"/>
<dbReference type="PANTHER" id="PTHR33164">
    <property type="entry name" value="TRANSCRIPTIONAL REGULATOR, MARR FAMILY"/>
    <property type="match status" value="1"/>
</dbReference>
<dbReference type="EMBL" id="CP012808">
    <property type="protein sequence ID" value="ALH95349.1"/>
    <property type="molecule type" value="Genomic_DNA"/>
</dbReference>
<dbReference type="AlphaFoldDB" id="A0A0N9W1B2"/>
<proteinExistence type="predicted"/>
<dbReference type="InterPro" id="IPR039422">
    <property type="entry name" value="MarR/SlyA-like"/>
</dbReference>
<dbReference type="SUPFAM" id="SSF46785">
    <property type="entry name" value="Winged helix' DNA-binding domain"/>
    <property type="match status" value="1"/>
</dbReference>
<dbReference type="Proteomes" id="UP000064939">
    <property type="component" value="Chromosome"/>
</dbReference>
<dbReference type="InterPro" id="IPR036388">
    <property type="entry name" value="WH-like_DNA-bd_sf"/>
</dbReference>
<name>A0A0N9W1B2_9GAMM</name>
<dbReference type="Gene3D" id="1.10.10.10">
    <property type="entry name" value="Winged helix-like DNA-binding domain superfamily/Winged helix DNA-binding domain"/>
    <property type="match status" value="1"/>
</dbReference>
<dbReference type="PANTHER" id="PTHR33164:SF43">
    <property type="entry name" value="HTH-TYPE TRANSCRIPTIONAL REPRESSOR YETL"/>
    <property type="match status" value="1"/>
</dbReference>
<dbReference type="InterPro" id="IPR036390">
    <property type="entry name" value="WH_DNA-bd_sf"/>
</dbReference>
<feature type="domain" description="HTH marR-type" evidence="1">
    <location>
        <begin position="11"/>
        <end position="150"/>
    </location>
</feature>
<dbReference type="STRING" id="1324350.AOY20_07265"/>
<dbReference type="InterPro" id="IPR000835">
    <property type="entry name" value="HTH_MarR-typ"/>
</dbReference>
<organism evidence="2 3">
    <name type="scientific">Acinetobacter equi</name>
    <dbReference type="NCBI Taxonomy" id="1324350"/>
    <lineage>
        <taxon>Bacteria</taxon>
        <taxon>Pseudomonadati</taxon>
        <taxon>Pseudomonadota</taxon>
        <taxon>Gammaproteobacteria</taxon>
        <taxon>Moraxellales</taxon>
        <taxon>Moraxellaceae</taxon>
        <taxon>Acinetobacter</taxon>
    </lineage>
</organism>
<gene>
    <name evidence="2" type="ORF">AOY20_07265</name>
</gene>
<accession>A0A0N9W1B2</accession>
<sequence length="151" mass="17020">MIMIEQQTHQLPTLSYMIARVDRIISKLLSEELKDLSITLPQFTALSVLAAKGSLSNAKLAERSFIKPQSTNKILQDLLSQGWIVKQSDPSHGRRILIHVTPEGFEKLSQCRTIVKKLEDTMLNGIDINLSLLIRNNLDIMANNLQKQNSV</sequence>
<dbReference type="GO" id="GO:0003700">
    <property type="term" value="F:DNA-binding transcription factor activity"/>
    <property type="evidence" value="ECO:0007669"/>
    <property type="project" value="InterPro"/>
</dbReference>
<dbReference type="SMART" id="SM00347">
    <property type="entry name" value="HTH_MARR"/>
    <property type="match status" value="1"/>
</dbReference>
<dbReference type="Pfam" id="PF12802">
    <property type="entry name" value="MarR_2"/>
    <property type="match status" value="1"/>
</dbReference>
<reference evidence="2 3" key="1">
    <citation type="journal article" date="2015" name="Int. J. Syst. Evol. Microbiol.">
        <title>Acinetobacter equi sp. nov. isolated from horse faeces.</title>
        <authorList>
            <person name="Poppel M.T."/>
            <person name="Skiebe E."/>
            <person name="Laue M."/>
            <person name="Bergmann H."/>
            <person name="Ebersberger I."/>
            <person name="Garn T."/>
            <person name="Fruth A."/>
            <person name="Baumgardt S."/>
            <person name="Busse H.J."/>
            <person name="Wilharm G."/>
        </authorList>
    </citation>
    <scope>NUCLEOTIDE SEQUENCE [LARGE SCALE GENOMIC DNA]</scope>
    <source>
        <strain evidence="2 3">114</strain>
    </source>
</reference>
<dbReference type="GO" id="GO:0006950">
    <property type="term" value="P:response to stress"/>
    <property type="evidence" value="ECO:0007669"/>
    <property type="project" value="TreeGrafter"/>
</dbReference>
<evidence type="ECO:0000313" key="2">
    <source>
        <dbReference type="EMBL" id="ALH95349.1"/>
    </source>
</evidence>
<keyword evidence="3" id="KW-1185">Reference proteome</keyword>